<accession>A0A4S8WID7</accession>
<organism evidence="1 2">
    <name type="scientific">Aureobasidium pullulans</name>
    <name type="common">Black yeast</name>
    <name type="synonym">Pullularia pullulans</name>
    <dbReference type="NCBI Taxonomy" id="5580"/>
    <lineage>
        <taxon>Eukaryota</taxon>
        <taxon>Fungi</taxon>
        <taxon>Dikarya</taxon>
        <taxon>Ascomycota</taxon>
        <taxon>Pezizomycotina</taxon>
        <taxon>Dothideomycetes</taxon>
        <taxon>Dothideomycetidae</taxon>
        <taxon>Dothideales</taxon>
        <taxon>Saccotheciaceae</taxon>
        <taxon>Aureobasidium</taxon>
    </lineage>
</organism>
<gene>
    <name evidence="1" type="ORF">D6D24_00005</name>
</gene>
<dbReference type="InterPro" id="IPR027443">
    <property type="entry name" value="IPNS-like_sf"/>
</dbReference>
<dbReference type="SUPFAM" id="SSF51197">
    <property type="entry name" value="Clavaminate synthase-like"/>
    <property type="match status" value="1"/>
</dbReference>
<evidence type="ECO:0000313" key="2">
    <source>
        <dbReference type="Proteomes" id="UP000308014"/>
    </source>
</evidence>
<evidence type="ECO:0000313" key="1">
    <source>
        <dbReference type="EMBL" id="THW24375.1"/>
    </source>
</evidence>
<dbReference type="Proteomes" id="UP000308014">
    <property type="component" value="Unassembled WGS sequence"/>
</dbReference>
<reference evidence="1 2" key="1">
    <citation type="submission" date="2018-10" db="EMBL/GenBank/DDBJ databases">
        <title>Fifty Aureobasidium pullulans genomes reveal a recombining polyextremotolerant generalist.</title>
        <authorList>
            <person name="Gostincar C."/>
            <person name="Turk M."/>
            <person name="Zajc J."/>
            <person name="Gunde-Cimerman N."/>
        </authorList>
    </citation>
    <scope>NUCLEOTIDE SEQUENCE [LARGE SCALE GENOMIC DNA]</scope>
    <source>
        <strain evidence="1 2">EXF-11318</strain>
    </source>
</reference>
<sequence>MVGFSLFRSCVVAELETPCTKRGRCCNRLRLLGPLQAIRHLTLNPTSVTSLVKATTRSYQSEDVRGFDHWTQATFQPLNAVLGGANFTQGSYQMLQNRCRAASQLKAFKLQKCHRVAMATHAQKREGDISDAFASLSGLTPEPLEPRFATLKSELIAGKENVIQESFFRLLEALREEIATVKILKSKAIPEIDFKDIKDASTKFSSEYKRRGAAIIRNVIPPVEAMEMKEELREYIAANPQTKAFPSDNPQVYELYWSPAQIRARSHPYLLAAQRFLLSYWHSQDPQALVSTAHPTIYADRLRIRTPGDNIFALGPHVDGGGPERWEPEGYGNAKVYESIWQGRWEDHDPWEISSRLAVKSDLYRGVGACSMFRAAQGWLSLSTTKAHEGTLLVNPMLKHATAYYLLRPFFSAKKGPMSPKTDAFDESFLSPDNWVLDCPQTSWLQGALPGKGQELSDMLHPHLELNSTMVHIPEVRPGDYVAWHCDQIHAVDQKHEGTTDSSVLYIPACPLTAHNAEFLARQRQAFLEGLPCPDFGGGIGETNHVGRPGIEEIEKASQGRDAGMVAFGLQEFDSSAVGLSDTQRELFDRANKILDFYD</sequence>
<protein>
    <submittedName>
        <fullName evidence="1">DUF1479-domain-containing protein</fullName>
    </submittedName>
</protein>
<dbReference type="Pfam" id="PF07350">
    <property type="entry name" value="Gig2-like"/>
    <property type="match status" value="1"/>
</dbReference>
<dbReference type="PANTHER" id="PTHR30613:SF1">
    <property type="entry name" value="DUF1479 DOMAIN PROTEIN (AFU_ORTHOLOGUE AFUA_5G09280)"/>
    <property type="match status" value="1"/>
</dbReference>
<comment type="caution">
    <text evidence="1">The sequence shown here is derived from an EMBL/GenBank/DDBJ whole genome shotgun (WGS) entry which is preliminary data.</text>
</comment>
<proteinExistence type="predicted"/>
<dbReference type="AlphaFoldDB" id="A0A4S8WID7"/>
<dbReference type="EMBL" id="QZAJ01000001">
    <property type="protein sequence ID" value="THW24375.1"/>
    <property type="molecule type" value="Genomic_DNA"/>
</dbReference>
<dbReference type="PANTHER" id="PTHR30613">
    <property type="entry name" value="UNCHARACTERIZED PROTEIN YBIU-RELATED"/>
    <property type="match status" value="1"/>
</dbReference>
<dbReference type="Gene3D" id="2.60.120.330">
    <property type="entry name" value="B-lactam Antibiotic, Isopenicillin N Synthase, Chain"/>
    <property type="match status" value="1"/>
</dbReference>
<dbReference type="InterPro" id="IPR010856">
    <property type="entry name" value="Gig2-like"/>
</dbReference>
<name>A0A4S8WID7_AURPU</name>